<accession>A0A6J6ZM01</accession>
<dbReference type="AlphaFoldDB" id="A0A6J6ZM01"/>
<organism evidence="2">
    <name type="scientific">freshwater metagenome</name>
    <dbReference type="NCBI Taxonomy" id="449393"/>
    <lineage>
        <taxon>unclassified sequences</taxon>
        <taxon>metagenomes</taxon>
        <taxon>ecological metagenomes</taxon>
    </lineage>
</organism>
<evidence type="ECO:0000313" key="2">
    <source>
        <dbReference type="EMBL" id="CAB4822689.1"/>
    </source>
</evidence>
<keyword evidence="1" id="KW-1133">Transmembrane helix</keyword>
<evidence type="ECO:0000256" key="1">
    <source>
        <dbReference type="SAM" id="Phobius"/>
    </source>
</evidence>
<keyword evidence="1" id="KW-0472">Membrane</keyword>
<proteinExistence type="predicted"/>
<sequence length="77" mass="8176">MSNSVDDVTVVSPKSRNSIIAALHALSTKPSIWFEPTTGRSLTPCATEVSPGLIDILAIPIAPITCSAFIIRTLVIR</sequence>
<feature type="transmembrane region" description="Helical" evidence="1">
    <location>
        <begin position="56"/>
        <end position="75"/>
    </location>
</feature>
<name>A0A6J6ZM01_9ZZZZ</name>
<protein>
    <submittedName>
        <fullName evidence="2">Unannotated protein</fullName>
    </submittedName>
</protein>
<reference evidence="2" key="1">
    <citation type="submission" date="2020-05" db="EMBL/GenBank/DDBJ databases">
        <authorList>
            <person name="Chiriac C."/>
            <person name="Salcher M."/>
            <person name="Ghai R."/>
            <person name="Kavagutti S V."/>
        </authorList>
    </citation>
    <scope>NUCLEOTIDE SEQUENCE</scope>
</reference>
<gene>
    <name evidence="2" type="ORF">UFOPK3162_00572</name>
</gene>
<dbReference type="EMBL" id="CAFABB010000100">
    <property type="protein sequence ID" value="CAB4822689.1"/>
    <property type="molecule type" value="Genomic_DNA"/>
</dbReference>
<keyword evidence="1" id="KW-0812">Transmembrane</keyword>